<keyword evidence="5" id="KW-1185">Reference proteome</keyword>
<keyword evidence="3" id="KW-0131">Cell cycle</keyword>
<dbReference type="HAMAP" id="MF_00262">
    <property type="entry name" value="MinE"/>
    <property type="match status" value="1"/>
</dbReference>
<dbReference type="GO" id="GO:0032955">
    <property type="term" value="P:regulation of division septum assembly"/>
    <property type="evidence" value="ECO:0007669"/>
    <property type="project" value="InterPro"/>
</dbReference>
<dbReference type="Gene3D" id="3.30.1070.10">
    <property type="entry name" value="Cell division topological specificity factor MinE"/>
    <property type="match status" value="1"/>
</dbReference>
<proteinExistence type="inferred from homology"/>
<dbReference type="Proteomes" id="UP000010474">
    <property type="component" value="Chromosome"/>
</dbReference>
<dbReference type="AlphaFoldDB" id="K9ZCR6"/>
<keyword evidence="3 4" id="KW-0132">Cell division</keyword>
<protein>
    <recommendedName>
        <fullName evidence="3">Cell division topological specificity factor</fullName>
    </recommendedName>
</protein>
<reference evidence="5" key="1">
    <citation type="journal article" date="2013" name="Proc. Natl. Acad. Sci. U.S.A.">
        <title>Improving the coverage of the cyanobacterial phylum using diversity-driven genome sequencing.</title>
        <authorList>
            <person name="Shih P.M."/>
            <person name="Wu D."/>
            <person name="Latifi A."/>
            <person name="Axen S.D."/>
            <person name="Fewer D.P."/>
            <person name="Talla E."/>
            <person name="Calteau A."/>
            <person name="Cai F."/>
            <person name="Tandeau de Marsac N."/>
            <person name="Rippka R."/>
            <person name="Herdman M."/>
            <person name="Sivonen K."/>
            <person name="Coursin T."/>
            <person name="Laurent T."/>
            <person name="Goodwin L."/>
            <person name="Nolan M."/>
            <person name="Davenport K.W."/>
            <person name="Han C.S."/>
            <person name="Rubin E.M."/>
            <person name="Eisen J.A."/>
            <person name="Woyke T."/>
            <person name="Gugger M."/>
            <person name="Kerfeld C.A."/>
        </authorList>
    </citation>
    <scope>NUCLEOTIDE SEQUENCE [LARGE SCALE GENOMIC DNA]</scope>
    <source>
        <strain evidence="5">ATCC 27899 / PCC 7122</strain>
    </source>
</reference>
<dbReference type="InterPro" id="IPR005527">
    <property type="entry name" value="MinE"/>
</dbReference>
<dbReference type="KEGG" id="acy:Anacy_0938"/>
<dbReference type="Pfam" id="PF03776">
    <property type="entry name" value="MinE"/>
    <property type="match status" value="1"/>
</dbReference>
<dbReference type="NCBIfam" id="TIGR01215">
    <property type="entry name" value="minE"/>
    <property type="match status" value="1"/>
</dbReference>
<evidence type="ECO:0000256" key="1">
    <source>
        <dbReference type="ARBA" id="ARBA00008168"/>
    </source>
</evidence>
<accession>K9ZCR6</accession>
<dbReference type="InterPro" id="IPR036707">
    <property type="entry name" value="MinE_sf"/>
</dbReference>
<comment type="function">
    <text evidence="2 3">Prevents the cell division inhibition by proteins MinC and MinD at internal division sites while permitting inhibition at polar sites. This ensures cell division at the proper site by restricting the formation of a division septum at the midpoint of the long axis of the cell.</text>
</comment>
<evidence type="ECO:0000313" key="4">
    <source>
        <dbReference type="EMBL" id="AFZ56514.1"/>
    </source>
</evidence>
<comment type="similarity">
    <text evidence="1 3">Belongs to the MinE family.</text>
</comment>
<organism evidence="4 5">
    <name type="scientific">Anabaena cylindrica (strain ATCC 27899 / PCC 7122)</name>
    <dbReference type="NCBI Taxonomy" id="272123"/>
    <lineage>
        <taxon>Bacteria</taxon>
        <taxon>Bacillati</taxon>
        <taxon>Cyanobacteriota</taxon>
        <taxon>Cyanophyceae</taxon>
        <taxon>Nostocales</taxon>
        <taxon>Nostocaceae</taxon>
        <taxon>Anabaena</taxon>
    </lineage>
</organism>
<name>K9ZCR6_ANACC</name>
<dbReference type="HOGENOM" id="CLU_137929_1_1_3"/>
<dbReference type="PATRIC" id="fig|272123.3.peg.1026"/>
<dbReference type="STRING" id="272123.Anacy_0938"/>
<dbReference type="eggNOG" id="COG0851">
    <property type="taxonomic scope" value="Bacteria"/>
</dbReference>
<sequence>MDKDRLTHFPVFALDLAAMILELLEKLFVRTPDTSRTQVKRRLQLVIAHDRADLDPQTLEKMRQEILEIVCRYVEIETEGLEFSLESNQRTTALIANLPIRRVKDNTAELEDSDTSPK</sequence>
<dbReference type="SUPFAM" id="SSF55229">
    <property type="entry name" value="Cell division protein MinE topological specificity domain"/>
    <property type="match status" value="1"/>
</dbReference>
<gene>
    <name evidence="3" type="primary">minE</name>
    <name evidence="4" type="ordered locus">Anacy_0938</name>
</gene>
<evidence type="ECO:0000256" key="3">
    <source>
        <dbReference type="HAMAP-Rule" id="MF_00262"/>
    </source>
</evidence>
<dbReference type="GO" id="GO:0051301">
    <property type="term" value="P:cell division"/>
    <property type="evidence" value="ECO:0007669"/>
    <property type="project" value="UniProtKB-KW"/>
</dbReference>
<evidence type="ECO:0000313" key="5">
    <source>
        <dbReference type="Proteomes" id="UP000010474"/>
    </source>
</evidence>
<dbReference type="EMBL" id="CP003659">
    <property type="protein sequence ID" value="AFZ56514.1"/>
    <property type="molecule type" value="Genomic_DNA"/>
</dbReference>
<evidence type="ECO:0000256" key="2">
    <source>
        <dbReference type="ARBA" id="ARBA00025265"/>
    </source>
</evidence>